<keyword evidence="4 5" id="KW-0472">Membrane</keyword>
<feature type="transmembrane region" description="Helical" evidence="5">
    <location>
        <begin position="220"/>
        <end position="238"/>
    </location>
</feature>
<protein>
    <recommendedName>
        <fullName evidence="6">O-antigen ligase-related domain-containing protein</fullName>
    </recommendedName>
</protein>
<evidence type="ECO:0000256" key="2">
    <source>
        <dbReference type="ARBA" id="ARBA00022692"/>
    </source>
</evidence>
<evidence type="ECO:0000259" key="6">
    <source>
        <dbReference type="Pfam" id="PF04932"/>
    </source>
</evidence>
<keyword evidence="2 5" id="KW-0812">Transmembrane</keyword>
<keyword evidence="3 5" id="KW-1133">Transmembrane helix</keyword>
<feature type="transmembrane region" description="Helical" evidence="5">
    <location>
        <begin position="250"/>
        <end position="266"/>
    </location>
</feature>
<evidence type="ECO:0000256" key="3">
    <source>
        <dbReference type="ARBA" id="ARBA00022989"/>
    </source>
</evidence>
<dbReference type="EMBL" id="BDIP01002546">
    <property type="protein sequence ID" value="GIQ86461.1"/>
    <property type="molecule type" value="Genomic_DNA"/>
</dbReference>
<feature type="transmembrane region" description="Helical" evidence="5">
    <location>
        <begin position="95"/>
        <end position="111"/>
    </location>
</feature>
<reference evidence="7 8" key="1">
    <citation type="journal article" date="2018" name="PLoS ONE">
        <title>The draft genome of Kipferlia bialata reveals reductive genome evolution in fornicate parasites.</title>
        <authorList>
            <person name="Tanifuji G."/>
            <person name="Takabayashi S."/>
            <person name="Kume K."/>
            <person name="Takagi M."/>
            <person name="Nakayama T."/>
            <person name="Kamikawa R."/>
            <person name="Inagaki Y."/>
            <person name="Hashimoto T."/>
        </authorList>
    </citation>
    <scope>NUCLEOTIDE SEQUENCE [LARGE SCALE GENOMIC DNA]</scope>
    <source>
        <strain evidence="7">NY0173</strain>
    </source>
</reference>
<feature type="transmembrane region" description="Helical" evidence="5">
    <location>
        <begin position="193"/>
        <end position="214"/>
    </location>
</feature>
<dbReference type="Pfam" id="PF04932">
    <property type="entry name" value="Wzy_C"/>
    <property type="match status" value="1"/>
</dbReference>
<proteinExistence type="predicted"/>
<keyword evidence="8" id="KW-1185">Reference proteome</keyword>
<evidence type="ECO:0000256" key="4">
    <source>
        <dbReference type="ARBA" id="ARBA00023136"/>
    </source>
</evidence>
<feature type="transmembrane region" description="Helical" evidence="5">
    <location>
        <begin position="334"/>
        <end position="351"/>
    </location>
</feature>
<sequence length="569" mass="62372">MSFPPVTAALPGSVTPTEATLSLRVDSGGGEGVLASAPVVAVPTPTLSPTLRERDLVRRDAVSDNSDILGSHLEEAPKARLDRVLKLLRTFADSFVFKCLCLVIGGVYVWLDMPVQGVTFFVILCSVLFILCDSAHPTLLPFLMISTVPLKEYDSWDEFLPLWKLAPTTLFSLVFHYTRYWKRKDKVTLGPTFKGLVAISFALCVGGIGVLTLAEYFNPLTLYYTLGLGVGMTGVYCLFTKDARGQRDSFVTSVVLWGLFPVYMLAQNYVPNWQRFVDGGYSILDIQMSNNASTILCITMPLCFYVASKHFTIGVSSALLMTFGLVISSSRSGLVFACVMYPMCALVFMVVDRRHRVHHAVSLVLIIAVCFVYRAPLLSSLDRLIHSITDADIDGEIRALMVDILWETIGDYWLVGHGIGFTGLLYLPKDGGMYWYHNAAAQILGSMGVVGCICYTIEMVIRVWLCVIRKGSIFAVAVFGSYGFLTTMSMANPGIFCPIPYAMILVHMMAVLEQDTSPRVKGVCGKGVPHSTDSVLSVAHTKGIEGEREIEGSESLGREVEGVSLIETV</sequence>
<evidence type="ECO:0000313" key="8">
    <source>
        <dbReference type="Proteomes" id="UP000265618"/>
    </source>
</evidence>
<dbReference type="InterPro" id="IPR051533">
    <property type="entry name" value="WaaL-like"/>
</dbReference>
<name>A0A9K3D0F1_9EUKA</name>
<dbReference type="AlphaFoldDB" id="A0A9K3D0F1"/>
<feature type="transmembrane region" description="Helical" evidence="5">
    <location>
        <begin position="162"/>
        <end position="181"/>
    </location>
</feature>
<comment type="caution">
    <text evidence="7">The sequence shown here is derived from an EMBL/GenBank/DDBJ whole genome shotgun (WGS) entry which is preliminary data.</text>
</comment>
<feature type="transmembrane region" description="Helical" evidence="5">
    <location>
        <begin position="358"/>
        <end position="375"/>
    </location>
</feature>
<feature type="transmembrane region" description="Helical" evidence="5">
    <location>
        <begin position="286"/>
        <end position="304"/>
    </location>
</feature>
<feature type="transmembrane region" description="Helical" evidence="5">
    <location>
        <begin position="434"/>
        <end position="455"/>
    </location>
</feature>
<feature type="domain" description="O-antigen ligase-related" evidence="6">
    <location>
        <begin position="318"/>
        <end position="455"/>
    </location>
</feature>
<feature type="transmembrane region" description="Helical" evidence="5">
    <location>
        <begin position="311"/>
        <end position="328"/>
    </location>
</feature>
<evidence type="ECO:0000256" key="5">
    <source>
        <dbReference type="SAM" id="Phobius"/>
    </source>
</evidence>
<accession>A0A9K3D0F1</accession>
<evidence type="ECO:0000256" key="1">
    <source>
        <dbReference type="ARBA" id="ARBA00004141"/>
    </source>
</evidence>
<feature type="transmembrane region" description="Helical" evidence="5">
    <location>
        <begin position="118"/>
        <end position="142"/>
    </location>
</feature>
<comment type="subcellular location">
    <subcellularLocation>
        <location evidence="1">Membrane</location>
        <topology evidence="1">Multi-pass membrane protein</topology>
    </subcellularLocation>
</comment>
<dbReference type="PANTHER" id="PTHR37422">
    <property type="entry name" value="TEICHURONIC ACID BIOSYNTHESIS PROTEIN TUAE"/>
    <property type="match status" value="1"/>
</dbReference>
<dbReference type="GO" id="GO:0016020">
    <property type="term" value="C:membrane"/>
    <property type="evidence" value="ECO:0007669"/>
    <property type="project" value="UniProtKB-SubCell"/>
</dbReference>
<dbReference type="PANTHER" id="PTHR37422:SF23">
    <property type="entry name" value="TEICHURONIC ACID BIOSYNTHESIS PROTEIN TUAE"/>
    <property type="match status" value="1"/>
</dbReference>
<evidence type="ECO:0000313" key="7">
    <source>
        <dbReference type="EMBL" id="GIQ86461.1"/>
    </source>
</evidence>
<gene>
    <name evidence="7" type="ORF">KIPB_008319</name>
</gene>
<feature type="transmembrane region" description="Helical" evidence="5">
    <location>
        <begin position="467"/>
        <end position="485"/>
    </location>
</feature>
<dbReference type="InterPro" id="IPR007016">
    <property type="entry name" value="O-antigen_ligase-rel_domated"/>
</dbReference>
<dbReference type="Proteomes" id="UP000265618">
    <property type="component" value="Unassembled WGS sequence"/>
</dbReference>
<organism evidence="7 8">
    <name type="scientific">Kipferlia bialata</name>
    <dbReference type="NCBI Taxonomy" id="797122"/>
    <lineage>
        <taxon>Eukaryota</taxon>
        <taxon>Metamonada</taxon>
        <taxon>Carpediemonas-like organisms</taxon>
        <taxon>Kipferlia</taxon>
    </lineage>
</organism>